<dbReference type="InterPro" id="IPR009057">
    <property type="entry name" value="Homeodomain-like_sf"/>
</dbReference>
<dbReference type="Pfam" id="PF00440">
    <property type="entry name" value="TetR_N"/>
    <property type="match status" value="1"/>
</dbReference>
<keyword evidence="2 4" id="KW-0238">DNA-binding</keyword>
<dbReference type="InterPro" id="IPR001647">
    <property type="entry name" value="HTH_TetR"/>
</dbReference>
<organism evidence="6 7">
    <name type="scientific">Nocardia rhamnosiphila</name>
    <dbReference type="NCBI Taxonomy" id="426716"/>
    <lineage>
        <taxon>Bacteria</taxon>
        <taxon>Bacillati</taxon>
        <taxon>Actinomycetota</taxon>
        <taxon>Actinomycetes</taxon>
        <taxon>Mycobacteriales</taxon>
        <taxon>Nocardiaceae</taxon>
        <taxon>Nocardia</taxon>
    </lineage>
</organism>
<keyword evidence="7" id="KW-1185">Reference proteome</keyword>
<feature type="domain" description="HTH tetR-type" evidence="5">
    <location>
        <begin position="13"/>
        <end position="73"/>
    </location>
</feature>
<dbReference type="PROSITE" id="PS50977">
    <property type="entry name" value="HTH_TETR_2"/>
    <property type="match status" value="1"/>
</dbReference>
<dbReference type="InterPro" id="IPR036271">
    <property type="entry name" value="Tet_transcr_reg_TetR-rel_C_sf"/>
</dbReference>
<evidence type="ECO:0000256" key="2">
    <source>
        <dbReference type="ARBA" id="ARBA00023125"/>
    </source>
</evidence>
<evidence type="ECO:0000313" key="6">
    <source>
        <dbReference type="EMBL" id="MEU1952681.1"/>
    </source>
</evidence>
<dbReference type="GeneID" id="96246364"/>
<keyword evidence="1" id="KW-0805">Transcription regulation</keyword>
<evidence type="ECO:0000256" key="4">
    <source>
        <dbReference type="PROSITE-ProRule" id="PRU00335"/>
    </source>
</evidence>
<gene>
    <name evidence="6" type="ORF">ABZ510_12525</name>
</gene>
<evidence type="ECO:0000256" key="3">
    <source>
        <dbReference type="ARBA" id="ARBA00023163"/>
    </source>
</evidence>
<dbReference type="SUPFAM" id="SSF48498">
    <property type="entry name" value="Tetracyclin repressor-like, C-terminal domain"/>
    <property type="match status" value="1"/>
</dbReference>
<reference evidence="6 7" key="1">
    <citation type="submission" date="2024-06" db="EMBL/GenBank/DDBJ databases">
        <title>The Natural Products Discovery Center: Release of the First 8490 Sequenced Strains for Exploring Actinobacteria Biosynthetic Diversity.</title>
        <authorList>
            <person name="Kalkreuter E."/>
            <person name="Kautsar S.A."/>
            <person name="Yang D."/>
            <person name="Bader C.D."/>
            <person name="Teijaro C.N."/>
            <person name="Fluegel L."/>
            <person name="Davis C.M."/>
            <person name="Simpson J.R."/>
            <person name="Lauterbach L."/>
            <person name="Steele A.D."/>
            <person name="Gui C."/>
            <person name="Meng S."/>
            <person name="Li G."/>
            <person name="Viehrig K."/>
            <person name="Ye F."/>
            <person name="Su P."/>
            <person name="Kiefer A.F."/>
            <person name="Nichols A."/>
            <person name="Cepeda A.J."/>
            <person name="Yan W."/>
            <person name="Fan B."/>
            <person name="Jiang Y."/>
            <person name="Adhikari A."/>
            <person name="Zheng C.-J."/>
            <person name="Schuster L."/>
            <person name="Cowan T.M."/>
            <person name="Smanski M.J."/>
            <person name="Chevrette M.G."/>
            <person name="De Carvalho L.P.S."/>
            <person name="Shen B."/>
        </authorList>
    </citation>
    <scope>NUCLEOTIDE SEQUENCE [LARGE SCALE GENOMIC DNA]</scope>
    <source>
        <strain evidence="6 7">NPDC019708</strain>
    </source>
</reference>
<comment type="caution">
    <text evidence="6">The sequence shown here is derived from an EMBL/GenBank/DDBJ whole genome shotgun (WGS) entry which is preliminary data.</text>
</comment>
<evidence type="ECO:0000313" key="7">
    <source>
        <dbReference type="Proteomes" id="UP001550628"/>
    </source>
</evidence>
<dbReference type="RefSeq" id="WP_156058953.1">
    <property type="nucleotide sequence ID" value="NZ_JBEYBD010000008.1"/>
</dbReference>
<feature type="DNA-binding region" description="H-T-H motif" evidence="4">
    <location>
        <begin position="36"/>
        <end position="55"/>
    </location>
</feature>
<name>A0ABV2WP60_9NOCA</name>
<dbReference type="Pfam" id="PF02909">
    <property type="entry name" value="TetR_C_1"/>
    <property type="match status" value="1"/>
</dbReference>
<accession>A0ABV2WP60</accession>
<sequence length="219" mass="23917">MTESAPRTGRPPKISRAEIVGAADAVIAADGPAALTMRRVATELGCTPMALYHHVRDKDELLRLLLEDYADQVEWPPLPENPRERVITAARAMHDVLAARAWMVEILAADDLLGIAALWAPEAIIDGAVACGLTLDEAARTYRIIWHYTAGEIIIRARSTRRAAAGRPTFREKVFADLDPETLPRLAELGPRWVGLTTEDTYLLGLRALISGLIGPEPA</sequence>
<evidence type="ECO:0000256" key="1">
    <source>
        <dbReference type="ARBA" id="ARBA00023015"/>
    </source>
</evidence>
<dbReference type="Proteomes" id="UP001550628">
    <property type="component" value="Unassembled WGS sequence"/>
</dbReference>
<dbReference type="PANTHER" id="PTHR30055:SF151">
    <property type="entry name" value="TRANSCRIPTIONAL REGULATORY PROTEIN"/>
    <property type="match status" value="1"/>
</dbReference>
<dbReference type="SUPFAM" id="SSF46689">
    <property type="entry name" value="Homeodomain-like"/>
    <property type="match status" value="1"/>
</dbReference>
<dbReference type="PANTHER" id="PTHR30055">
    <property type="entry name" value="HTH-TYPE TRANSCRIPTIONAL REGULATOR RUTR"/>
    <property type="match status" value="1"/>
</dbReference>
<dbReference type="EMBL" id="JBEYBF010000007">
    <property type="protein sequence ID" value="MEU1952681.1"/>
    <property type="molecule type" value="Genomic_DNA"/>
</dbReference>
<dbReference type="InterPro" id="IPR004111">
    <property type="entry name" value="Repressor_TetR_C"/>
</dbReference>
<keyword evidence="3" id="KW-0804">Transcription</keyword>
<dbReference type="InterPro" id="IPR050109">
    <property type="entry name" value="HTH-type_TetR-like_transc_reg"/>
</dbReference>
<proteinExistence type="predicted"/>
<evidence type="ECO:0000259" key="5">
    <source>
        <dbReference type="PROSITE" id="PS50977"/>
    </source>
</evidence>
<protein>
    <submittedName>
        <fullName evidence="6">TetR/AcrR family transcriptional regulator</fullName>
    </submittedName>
</protein>
<dbReference type="Gene3D" id="1.10.357.10">
    <property type="entry name" value="Tetracycline Repressor, domain 2"/>
    <property type="match status" value="1"/>
</dbReference>